<evidence type="ECO:0000313" key="4">
    <source>
        <dbReference type="EMBL" id="KIA82888.1"/>
    </source>
</evidence>
<gene>
    <name evidence="4" type="ORF">OA84_04785</name>
</gene>
<protein>
    <recommendedName>
        <fullName evidence="3">Ig-like domain-containing protein</fullName>
    </recommendedName>
</protein>
<reference evidence="4 5" key="1">
    <citation type="submission" date="2014-10" db="EMBL/GenBank/DDBJ databases">
        <title>Kaistella solincola genome.</title>
        <authorList>
            <person name="Newman J.D."/>
        </authorList>
    </citation>
    <scope>NUCLEOTIDE SEQUENCE [LARGE SCALE GENOMIC DNA]</scope>
    <source>
        <strain evidence="4 5">DSM 22468</strain>
    </source>
</reference>
<keyword evidence="1 2" id="KW-0732">Signal</keyword>
<evidence type="ECO:0000256" key="2">
    <source>
        <dbReference type="SAM" id="SignalP"/>
    </source>
</evidence>
<evidence type="ECO:0000259" key="3">
    <source>
        <dbReference type="Pfam" id="PF19081"/>
    </source>
</evidence>
<dbReference type="InterPro" id="IPR044023">
    <property type="entry name" value="Ig_7"/>
</dbReference>
<name>A0ABR4ZQZ6_9FLAO</name>
<comment type="caution">
    <text evidence="4">The sequence shown here is derived from an EMBL/GenBank/DDBJ whole genome shotgun (WGS) entry which is preliminary data.</text>
</comment>
<organism evidence="4 5">
    <name type="scientific">Kaistella solincola</name>
    <dbReference type="NCBI Taxonomy" id="510955"/>
    <lineage>
        <taxon>Bacteria</taxon>
        <taxon>Pseudomonadati</taxon>
        <taxon>Bacteroidota</taxon>
        <taxon>Flavobacteriia</taxon>
        <taxon>Flavobacteriales</taxon>
        <taxon>Weeksellaceae</taxon>
        <taxon>Chryseobacterium group</taxon>
        <taxon>Kaistella</taxon>
    </lineage>
</organism>
<proteinExistence type="predicted"/>
<evidence type="ECO:0000256" key="1">
    <source>
        <dbReference type="ARBA" id="ARBA00022729"/>
    </source>
</evidence>
<accession>A0ABR4ZQZ6</accession>
<feature type="chain" id="PRO_5046303509" description="Ig-like domain-containing protein" evidence="2">
    <location>
        <begin position="25"/>
        <end position="971"/>
    </location>
</feature>
<dbReference type="InterPro" id="IPR026444">
    <property type="entry name" value="Secre_tail"/>
</dbReference>
<dbReference type="EMBL" id="JSYK01000003">
    <property type="protein sequence ID" value="KIA82888.1"/>
    <property type="molecule type" value="Genomic_DNA"/>
</dbReference>
<feature type="domain" description="Ig-like" evidence="3">
    <location>
        <begin position="351"/>
        <end position="434"/>
    </location>
</feature>
<dbReference type="Gene3D" id="2.60.40.2700">
    <property type="match status" value="2"/>
</dbReference>
<evidence type="ECO:0000313" key="5">
    <source>
        <dbReference type="Proteomes" id="UP000031275"/>
    </source>
</evidence>
<feature type="signal peptide" evidence="2">
    <location>
        <begin position="1"/>
        <end position="24"/>
    </location>
</feature>
<dbReference type="Proteomes" id="UP000031275">
    <property type="component" value="Unassembled WGS sequence"/>
</dbReference>
<keyword evidence="5" id="KW-1185">Reference proteome</keyword>
<sequence length="971" mass="103192">MKVKLLTKSLMLLLMTFFMSFGMAELPAGPKGEITNLVVSGPICAGGTVAVTFTAQNGNGVPEYFTSGTIFRPYISEVGGAGTFTALPIFTIATLPADGSNQVIYNLTAQISIPSGLTAGQYKISLGSGGPGSASADYPYIIGTQSPANTTILSGTFTVTDPPKGGTITPANTAICSGGNSGPLTVSGNIGTVVRWEKTVSPYTTWVTADNTTTSNTFTSGTITQTTRYRAVISNGSCETFSSVAEIRVKPSVVITKQPVSSSYCQGSTPPTLSVEATGEGVKYQWYSNTTANNFGGTLISGATNAQFAVQPSGTTPRYFYVVVSDTCAQPQTSDVVTVTAFSPPVINTQPVSPGSYCGNSPATTLSVSATGAGTLTYQWYSNTTNSTTNATLIPNATSATYTTPAATNQTVYYFVTVTGQCSSTNSNIVEVGVGAENVWNGSTWSKTGNDPNMPGYTAVIRGAYNAAVRGNINACNITVDPSYTLTIGANSSATVQNAIVNNGELIVESDGNLKQINPSVVNSTSIKVKRAFTLTDARQEFIFLSSPVKGQNMFNIFGDTQGKIPYVLVYNEATDYFVNAKEADWAIPGRGFAIQEPAIPAINPTNSATATYTGIPNNGSQTVALPFKEQYYGFNVVGNPYPSNIDLLKLYAANEDNIDSDFKFWDKTVNNIYEQQGADYTQNAYAIYNAFSGAGLKAPGYSTTVGTKTPTNIVKVDQAFMIQASKVGQIVFNNDIRTVENTGEFFGKEVGRDIYYLEMTTPAGTGMQNAIAYMPEVGTTAFGKEDSEVLGYNASDALYSILDDVNVVINGRGAFRADDVIKLGTAHFNKGSHTIRAIDLQGIFATGQAIYLKDKVTNIITDISKKAYTFDAAEGESNNRFEIVYQSEALATDNVTKGGLVVYKEGNSFFVRGGKKMRTVEVYDATGRMVKTSPASSDNLEIVADSFTRGLYVLKVKYDDGTVQTKKVLK</sequence>
<dbReference type="NCBIfam" id="TIGR04183">
    <property type="entry name" value="Por_Secre_tail"/>
    <property type="match status" value="1"/>
</dbReference>
<dbReference type="Pfam" id="PF19081">
    <property type="entry name" value="Ig_7"/>
    <property type="match status" value="1"/>
</dbReference>